<dbReference type="OrthoDB" id="431034at2759"/>
<dbReference type="SUPFAM" id="SSF49854">
    <property type="entry name" value="Spermadhesin, CUB domain"/>
    <property type="match status" value="1"/>
</dbReference>
<dbReference type="Pfam" id="PF01822">
    <property type="entry name" value="WSC"/>
    <property type="match status" value="1"/>
</dbReference>
<evidence type="ECO:0008006" key="7">
    <source>
        <dbReference type="Google" id="ProtNLM"/>
    </source>
</evidence>
<feature type="domain" description="CUB" evidence="3">
    <location>
        <begin position="108"/>
        <end position="215"/>
    </location>
</feature>
<dbReference type="InterPro" id="IPR000859">
    <property type="entry name" value="CUB_dom"/>
</dbReference>
<gene>
    <name evidence="5" type="ORF">AB205_0065220</name>
</gene>
<evidence type="ECO:0000259" key="4">
    <source>
        <dbReference type="PROSITE" id="PS51212"/>
    </source>
</evidence>
<name>A0A2G9QKB0_AQUCT</name>
<dbReference type="SMART" id="SM00321">
    <property type="entry name" value="WSC"/>
    <property type="match status" value="1"/>
</dbReference>
<evidence type="ECO:0000313" key="6">
    <source>
        <dbReference type="Proteomes" id="UP000228934"/>
    </source>
</evidence>
<comment type="caution">
    <text evidence="2">Lacks conserved residue(s) required for the propagation of feature annotation.</text>
</comment>
<dbReference type="InterPro" id="IPR035914">
    <property type="entry name" value="Sperma_CUB_dom_sf"/>
</dbReference>
<keyword evidence="1" id="KW-1015">Disulfide bond</keyword>
<dbReference type="PROSITE" id="PS01180">
    <property type="entry name" value="CUB"/>
    <property type="match status" value="1"/>
</dbReference>
<dbReference type="AlphaFoldDB" id="A0A2G9QKB0"/>
<dbReference type="SMART" id="SM00042">
    <property type="entry name" value="CUB"/>
    <property type="match status" value="1"/>
</dbReference>
<dbReference type="InterPro" id="IPR052129">
    <property type="entry name" value="Spermadhesin-Link_domain"/>
</dbReference>
<dbReference type="InterPro" id="IPR002889">
    <property type="entry name" value="WSC_carb-bd"/>
</dbReference>
<organism evidence="5 6">
    <name type="scientific">Aquarana catesbeiana</name>
    <name type="common">American bullfrog</name>
    <name type="synonym">Rana catesbeiana</name>
    <dbReference type="NCBI Taxonomy" id="8400"/>
    <lineage>
        <taxon>Eukaryota</taxon>
        <taxon>Metazoa</taxon>
        <taxon>Chordata</taxon>
        <taxon>Craniata</taxon>
        <taxon>Vertebrata</taxon>
        <taxon>Euteleostomi</taxon>
        <taxon>Amphibia</taxon>
        <taxon>Batrachia</taxon>
        <taxon>Anura</taxon>
        <taxon>Neobatrachia</taxon>
        <taxon>Ranoidea</taxon>
        <taxon>Ranidae</taxon>
        <taxon>Aquarana</taxon>
    </lineage>
</organism>
<dbReference type="Gene3D" id="2.60.120.290">
    <property type="entry name" value="Spermadhesin, CUB domain"/>
    <property type="match status" value="1"/>
</dbReference>
<dbReference type="Proteomes" id="UP000228934">
    <property type="component" value="Unassembled WGS sequence"/>
</dbReference>
<accession>A0A2G9QKB0</accession>
<evidence type="ECO:0000256" key="2">
    <source>
        <dbReference type="PROSITE-ProRule" id="PRU00059"/>
    </source>
</evidence>
<evidence type="ECO:0000259" key="3">
    <source>
        <dbReference type="PROSITE" id="PS01180"/>
    </source>
</evidence>
<proteinExistence type="predicted"/>
<evidence type="ECO:0000256" key="1">
    <source>
        <dbReference type="ARBA" id="ARBA00023157"/>
    </source>
</evidence>
<dbReference type="Pfam" id="PF00431">
    <property type="entry name" value="CUB"/>
    <property type="match status" value="1"/>
</dbReference>
<dbReference type="PROSITE" id="PS51212">
    <property type="entry name" value="WSC"/>
    <property type="match status" value="1"/>
</dbReference>
<feature type="domain" description="WSC" evidence="4">
    <location>
        <begin position="2"/>
        <end position="104"/>
    </location>
</feature>
<dbReference type="PANTHER" id="PTHR46908">
    <property type="entry name" value="CUBILIN-LIKE PROTEIN"/>
    <property type="match status" value="1"/>
</dbReference>
<keyword evidence="6" id="KW-1185">Reference proteome</keyword>
<dbReference type="EMBL" id="KV963625">
    <property type="protein sequence ID" value="PIO15996.1"/>
    <property type="molecule type" value="Genomic_DNA"/>
</dbReference>
<sequence length="222" mass="23798">MDNTGSFAISRHATDNAGVREQSSLQISIVRSQLGACRCTVPDFGIWSLCQYAGLEAGYACFCGSPSDVALLQRVSNSQCDHTCFGKASEVCGGDGNLSVYSTWIGACSGNFSSLSGVLYSPDYPDEYGPGSSCSWDIHTPGAATMEITFHIFHVEDPNDVLEVRDKETGSLLTQIKGGQDPPNTVTYPTGSLRLIFTSDGARSGQGFVLTYKGKTRYDTRL</sequence>
<dbReference type="CDD" id="cd00041">
    <property type="entry name" value="CUB"/>
    <property type="match status" value="1"/>
</dbReference>
<reference evidence="6" key="1">
    <citation type="journal article" date="2017" name="Nat. Commun.">
        <title>The North American bullfrog draft genome provides insight into hormonal regulation of long noncoding RNA.</title>
        <authorList>
            <person name="Hammond S.A."/>
            <person name="Warren R.L."/>
            <person name="Vandervalk B.P."/>
            <person name="Kucuk E."/>
            <person name="Khan H."/>
            <person name="Gibb E.A."/>
            <person name="Pandoh P."/>
            <person name="Kirk H."/>
            <person name="Zhao Y."/>
            <person name="Jones M."/>
            <person name="Mungall A.J."/>
            <person name="Coope R."/>
            <person name="Pleasance S."/>
            <person name="Moore R.A."/>
            <person name="Holt R.A."/>
            <person name="Round J.M."/>
            <person name="Ohora S."/>
            <person name="Walle B.V."/>
            <person name="Veldhoen N."/>
            <person name="Helbing C.C."/>
            <person name="Birol I."/>
        </authorList>
    </citation>
    <scope>NUCLEOTIDE SEQUENCE [LARGE SCALE GENOMIC DNA]</scope>
</reference>
<evidence type="ECO:0000313" key="5">
    <source>
        <dbReference type="EMBL" id="PIO15996.1"/>
    </source>
</evidence>
<protein>
    <recommendedName>
        <fullName evidence="7">CUB domain-containing protein</fullName>
    </recommendedName>
</protein>
<dbReference type="PANTHER" id="PTHR46908:SF8">
    <property type="entry name" value="C-TYPE LECTIN DOMAIN-CONTAINING PROTEIN"/>
    <property type="match status" value="1"/>
</dbReference>